<dbReference type="PANTHER" id="PTHR36173:SF2">
    <property type="entry name" value="RIBONUCLEASE VAPC16"/>
    <property type="match status" value="1"/>
</dbReference>
<dbReference type="EMBL" id="VIFK01000409">
    <property type="protein sequence ID" value="TQE94732.1"/>
    <property type="molecule type" value="Genomic_DNA"/>
</dbReference>
<reference evidence="2 3" key="1">
    <citation type="submission" date="2019-06" db="EMBL/GenBank/DDBJ databases">
        <title>Metagenome assembled Genome of Spiribacter salinus SL48-SHIP from the microbial mat of Salt Lake 48 (Novosibirsk region, Russia).</title>
        <authorList>
            <person name="Shipova A."/>
            <person name="Rozanov A.S."/>
            <person name="Bryanskaya A.V."/>
            <person name="Peltek S.E."/>
        </authorList>
    </citation>
    <scope>NUCLEOTIDE SEQUENCE [LARGE SCALE GENOMIC DNA]</scope>
    <source>
        <strain evidence="2">SL48-SHIP-2</strain>
    </source>
</reference>
<evidence type="ECO:0000259" key="1">
    <source>
        <dbReference type="Pfam" id="PF01850"/>
    </source>
</evidence>
<dbReference type="InterPro" id="IPR041705">
    <property type="entry name" value="PIN_Sll0205"/>
</dbReference>
<organism evidence="2 3">
    <name type="scientific">Spiribacter salinus</name>
    <dbReference type="NCBI Taxonomy" id="1335746"/>
    <lineage>
        <taxon>Bacteria</taxon>
        <taxon>Pseudomonadati</taxon>
        <taxon>Pseudomonadota</taxon>
        <taxon>Gammaproteobacteria</taxon>
        <taxon>Chromatiales</taxon>
        <taxon>Ectothiorhodospiraceae</taxon>
        <taxon>Spiribacter</taxon>
    </lineage>
</organism>
<dbReference type="Pfam" id="PF01850">
    <property type="entry name" value="PIN"/>
    <property type="match status" value="1"/>
</dbReference>
<dbReference type="InterPro" id="IPR029060">
    <property type="entry name" value="PIN-like_dom_sf"/>
</dbReference>
<dbReference type="CDD" id="cd09872">
    <property type="entry name" value="PIN_Sll0205-like"/>
    <property type="match status" value="1"/>
</dbReference>
<proteinExistence type="predicted"/>
<accession>A0A540VDG3</accession>
<name>A0A540VDG3_9GAMM</name>
<dbReference type="PANTHER" id="PTHR36173">
    <property type="entry name" value="RIBONUCLEASE VAPC16-RELATED"/>
    <property type="match status" value="1"/>
</dbReference>
<gene>
    <name evidence="2" type="ORF">FKY71_17505</name>
</gene>
<protein>
    <submittedName>
        <fullName evidence="2">Type II toxin-antitoxin system VapC family toxin</fullName>
    </submittedName>
</protein>
<dbReference type="InterPro" id="IPR052919">
    <property type="entry name" value="TA_system_RNase"/>
</dbReference>
<feature type="domain" description="PIN" evidence="1">
    <location>
        <begin position="7"/>
        <end position="119"/>
    </location>
</feature>
<dbReference type="InterPro" id="IPR002716">
    <property type="entry name" value="PIN_dom"/>
</dbReference>
<dbReference type="SUPFAM" id="SSF88723">
    <property type="entry name" value="PIN domain-like"/>
    <property type="match status" value="1"/>
</dbReference>
<dbReference type="Proteomes" id="UP000315400">
    <property type="component" value="Unassembled WGS sequence"/>
</dbReference>
<dbReference type="AlphaFoldDB" id="A0A540VDG3"/>
<evidence type="ECO:0000313" key="2">
    <source>
        <dbReference type="EMBL" id="TQE94732.1"/>
    </source>
</evidence>
<comment type="caution">
    <text evidence="2">The sequence shown here is derived from an EMBL/GenBank/DDBJ whole genome shotgun (WGS) entry which is preliminary data.</text>
</comment>
<sequence length="133" mass="15066">MEGQTFLLDTNILLHALIAPQRLPELTRADLTETQNRVLFSTASLWEVAIKSSLNRADFDFDSADIERLAEATGFEQLPILPEHCHKVAALPWHHRDPFDRLLVAQTISLPAYLLTTNSMLSPYSQLVREITL</sequence>
<evidence type="ECO:0000313" key="3">
    <source>
        <dbReference type="Proteomes" id="UP000315400"/>
    </source>
</evidence>
<dbReference type="Gene3D" id="3.40.50.1010">
    <property type="entry name" value="5'-nuclease"/>
    <property type="match status" value="1"/>
</dbReference>